<sequence length="135" mass="16114">MEREILMTLEFNIMTFSSYRFLQRFCKIAKARDQLFHLAQYLIELTLLEHRMLIYSPSKIAASALSLAIWILYREMGSWTPTLQQYTTYTAQDLRSCQRDMCILFRGIEVCSLHMVRRKFSLNRYSRVALIRLSQ</sequence>
<dbReference type="InterPro" id="IPR013763">
    <property type="entry name" value="Cyclin-like_dom"/>
</dbReference>
<dbReference type="Gene3D" id="1.10.472.10">
    <property type="entry name" value="Cyclin-like"/>
    <property type="match status" value="1"/>
</dbReference>
<dbReference type="Pfam" id="PF02984">
    <property type="entry name" value="Cyclin_C"/>
    <property type="match status" value="1"/>
</dbReference>
<dbReference type="SUPFAM" id="SSF47954">
    <property type="entry name" value="Cyclin-like"/>
    <property type="match status" value="1"/>
</dbReference>
<dbReference type="FunFam" id="1.10.472.10:FF:000013">
    <property type="entry name" value="Cyclin A1"/>
    <property type="match status" value="1"/>
</dbReference>
<reference evidence="3" key="1">
    <citation type="submission" date="2021-01" db="EMBL/GenBank/DDBJ databases">
        <authorList>
            <person name="Corre E."/>
            <person name="Pelletier E."/>
            <person name="Niang G."/>
            <person name="Scheremetjew M."/>
            <person name="Finn R."/>
            <person name="Kale V."/>
            <person name="Holt S."/>
            <person name="Cochrane G."/>
            <person name="Meng A."/>
            <person name="Brown T."/>
            <person name="Cohen L."/>
        </authorList>
    </citation>
    <scope>NUCLEOTIDE SEQUENCE</scope>
    <source>
        <strain evidence="3">Fehren 1</strain>
    </source>
</reference>
<name>A0A7S3I571_9SPIT</name>
<dbReference type="InterPro" id="IPR036915">
    <property type="entry name" value="Cyclin-like_sf"/>
</dbReference>
<dbReference type="EMBL" id="HBIE01027638">
    <property type="protein sequence ID" value="CAE0313418.1"/>
    <property type="molecule type" value="Transcribed_RNA"/>
</dbReference>
<evidence type="ECO:0000259" key="1">
    <source>
        <dbReference type="SMART" id="SM00385"/>
    </source>
</evidence>
<gene>
    <name evidence="3" type="ORF">FEHR0123_LOCUS8342</name>
</gene>
<evidence type="ECO:0000313" key="3">
    <source>
        <dbReference type="EMBL" id="CAE0313418.1"/>
    </source>
</evidence>
<dbReference type="AlphaFoldDB" id="A0A7S3I571"/>
<feature type="domain" description="Cyclin-like" evidence="1">
    <location>
        <begin position="20"/>
        <end position="103"/>
    </location>
</feature>
<accession>A0A7S3I571</accession>
<evidence type="ECO:0000259" key="2">
    <source>
        <dbReference type="SMART" id="SM01332"/>
    </source>
</evidence>
<organism evidence="3">
    <name type="scientific">Favella ehrenbergii</name>
    <dbReference type="NCBI Taxonomy" id="182087"/>
    <lineage>
        <taxon>Eukaryota</taxon>
        <taxon>Sar</taxon>
        <taxon>Alveolata</taxon>
        <taxon>Ciliophora</taxon>
        <taxon>Intramacronucleata</taxon>
        <taxon>Spirotrichea</taxon>
        <taxon>Choreotrichia</taxon>
        <taxon>Tintinnida</taxon>
        <taxon>Xystonellidae</taxon>
        <taxon>Favella</taxon>
    </lineage>
</organism>
<dbReference type="InterPro" id="IPR004367">
    <property type="entry name" value="Cyclin_C-dom"/>
</dbReference>
<proteinExistence type="predicted"/>
<dbReference type="SMART" id="SM00385">
    <property type="entry name" value="CYCLIN"/>
    <property type="match status" value="1"/>
</dbReference>
<protein>
    <recommendedName>
        <fullName evidence="4">B-like cyclin</fullName>
    </recommendedName>
</protein>
<evidence type="ECO:0008006" key="4">
    <source>
        <dbReference type="Google" id="ProtNLM"/>
    </source>
</evidence>
<dbReference type="SMART" id="SM01332">
    <property type="entry name" value="Cyclin_C"/>
    <property type="match status" value="1"/>
</dbReference>
<feature type="domain" description="Cyclin C-terminal" evidence="2">
    <location>
        <begin position="16"/>
        <end position="134"/>
    </location>
</feature>